<dbReference type="InterPro" id="IPR011761">
    <property type="entry name" value="ATP-grasp"/>
</dbReference>
<evidence type="ECO:0000256" key="6">
    <source>
        <dbReference type="ARBA" id="ARBA00022741"/>
    </source>
</evidence>
<dbReference type="InterPro" id="IPR011054">
    <property type="entry name" value="Rudment_hybrid_motif"/>
</dbReference>
<accession>Q5Z2E1</accession>
<comment type="similarity">
    <text evidence="9 12">Belongs to the GARS family.</text>
</comment>
<protein>
    <recommendedName>
        <fullName evidence="4 12">Phosphoribosylamine--glycine ligase</fullName>
        <ecNumber evidence="4 12">6.3.4.13</ecNumber>
    </recommendedName>
    <alternativeName>
        <fullName evidence="12">GARS</fullName>
    </alternativeName>
    <alternativeName>
        <fullName evidence="10 12">Glycinamide ribonucleotide synthetase</fullName>
    </alternativeName>
    <alternativeName>
        <fullName evidence="11 12">Phosphoribosylglycinamide synthetase</fullName>
    </alternativeName>
</protein>
<dbReference type="InterPro" id="IPR020562">
    <property type="entry name" value="PRibGlycinamide_synth_N"/>
</dbReference>
<dbReference type="OrthoDB" id="9807240at2"/>
<dbReference type="HOGENOM" id="CLU_027420_3_1_11"/>
<comment type="pathway">
    <text evidence="3 12">Purine metabolism; IMP biosynthesis via de novo pathway; N(1)-(5-phospho-D-ribosyl)glycinamide from 5-phospho-alpha-D-ribose 1-diphosphate: step 2/2.</text>
</comment>
<dbReference type="GO" id="GO:0006189">
    <property type="term" value="P:'de novo' IMP biosynthetic process"/>
    <property type="evidence" value="ECO:0007669"/>
    <property type="project" value="UniProtKB-UniRule"/>
</dbReference>
<dbReference type="InterPro" id="IPR020560">
    <property type="entry name" value="PRibGlycinamide_synth_C-dom"/>
</dbReference>
<evidence type="ECO:0000256" key="12">
    <source>
        <dbReference type="HAMAP-Rule" id="MF_00138"/>
    </source>
</evidence>
<evidence type="ECO:0000256" key="9">
    <source>
        <dbReference type="ARBA" id="ARBA00038345"/>
    </source>
</evidence>
<evidence type="ECO:0000256" key="8">
    <source>
        <dbReference type="ARBA" id="ARBA00022840"/>
    </source>
</evidence>
<dbReference type="EMBL" id="AP006618">
    <property type="protein sequence ID" value="BAD55400.1"/>
    <property type="molecule type" value="Genomic_DNA"/>
</dbReference>
<dbReference type="PANTHER" id="PTHR43472">
    <property type="entry name" value="PHOSPHORIBOSYLAMINE--GLYCINE LIGASE"/>
    <property type="match status" value="1"/>
</dbReference>
<dbReference type="InterPro" id="IPR037123">
    <property type="entry name" value="PRibGlycinamide_synth_C_sf"/>
</dbReference>
<dbReference type="AlphaFoldDB" id="Q5Z2E1"/>
<evidence type="ECO:0000256" key="3">
    <source>
        <dbReference type="ARBA" id="ARBA00005174"/>
    </source>
</evidence>
<dbReference type="InterPro" id="IPR020559">
    <property type="entry name" value="PRibGlycinamide_synth_CS"/>
</dbReference>
<dbReference type="InterPro" id="IPR020561">
    <property type="entry name" value="PRibGlycinamid_synth_ATP-grasp"/>
</dbReference>
<dbReference type="STRING" id="247156.NFA_5550"/>
<comment type="cofactor">
    <cofactor evidence="2">
        <name>Mg(2+)</name>
        <dbReference type="ChEBI" id="CHEBI:18420"/>
    </cofactor>
</comment>
<dbReference type="PROSITE" id="PS50975">
    <property type="entry name" value="ATP_GRASP"/>
    <property type="match status" value="1"/>
</dbReference>
<evidence type="ECO:0000256" key="11">
    <source>
        <dbReference type="ARBA" id="ARBA00042864"/>
    </source>
</evidence>
<dbReference type="InterPro" id="IPR000115">
    <property type="entry name" value="PRibGlycinamide_synth"/>
</dbReference>
<dbReference type="GO" id="GO:0004637">
    <property type="term" value="F:phosphoribosylamine-glycine ligase activity"/>
    <property type="evidence" value="ECO:0007669"/>
    <property type="project" value="UniProtKB-UniRule"/>
</dbReference>
<dbReference type="SMART" id="SM01210">
    <property type="entry name" value="GARS_C"/>
    <property type="match status" value="1"/>
</dbReference>
<dbReference type="Gene3D" id="3.30.1490.20">
    <property type="entry name" value="ATP-grasp fold, A domain"/>
    <property type="match status" value="1"/>
</dbReference>
<evidence type="ECO:0000313" key="15">
    <source>
        <dbReference type="EMBL" id="BAD55400.1"/>
    </source>
</evidence>
<dbReference type="Gene3D" id="3.90.600.10">
    <property type="entry name" value="Phosphoribosylglycinamide synthetase, C-terminal domain"/>
    <property type="match status" value="1"/>
</dbReference>
<dbReference type="Gene3D" id="3.40.50.20">
    <property type="match status" value="1"/>
</dbReference>
<dbReference type="Pfam" id="PF02844">
    <property type="entry name" value="GARS_N"/>
    <property type="match status" value="1"/>
</dbReference>
<keyword evidence="5 12" id="KW-0436">Ligase</keyword>
<dbReference type="InterPro" id="IPR016185">
    <property type="entry name" value="PreATP-grasp_dom_sf"/>
</dbReference>
<dbReference type="RefSeq" id="WP_011207087.1">
    <property type="nucleotide sequence ID" value="NC_006361.1"/>
</dbReference>
<dbReference type="GO" id="GO:0046872">
    <property type="term" value="F:metal ion binding"/>
    <property type="evidence" value="ECO:0007669"/>
    <property type="project" value="InterPro"/>
</dbReference>
<keyword evidence="7 12" id="KW-0658">Purine biosynthesis</keyword>
<gene>
    <name evidence="12 15" type="primary">purD</name>
    <name evidence="15" type="ordered locus">NFA_5550</name>
</gene>
<dbReference type="NCBIfam" id="TIGR00877">
    <property type="entry name" value="purD"/>
    <property type="match status" value="1"/>
</dbReference>
<comment type="catalytic activity">
    <reaction evidence="12">
        <text>5-phospho-beta-D-ribosylamine + glycine + ATP = N(1)-(5-phospho-beta-D-ribosyl)glycinamide + ADP + phosphate + H(+)</text>
        <dbReference type="Rhea" id="RHEA:17453"/>
        <dbReference type="ChEBI" id="CHEBI:15378"/>
        <dbReference type="ChEBI" id="CHEBI:30616"/>
        <dbReference type="ChEBI" id="CHEBI:43474"/>
        <dbReference type="ChEBI" id="CHEBI:57305"/>
        <dbReference type="ChEBI" id="CHEBI:58681"/>
        <dbReference type="ChEBI" id="CHEBI:143788"/>
        <dbReference type="ChEBI" id="CHEBI:456216"/>
        <dbReference type="EC" id="6.3.4.13"/>
    </reaction>
</comment>
<dbReference type="KEGG" id="nfa:NFA_5550"/>
<evidence type="ECO:0000313" key="16">
    <source>
        <dbReference type="Proteomes" id="UP000006820"/>
    </source>
</evidence>
<keyword evidence="6 13" id="KW-0547">Nucleotide-binding</keyword>
<dbReference type="SMART" id="SM01209">
    <property type="entry name" value="GARS_A"/>
    <property type="match status" value="1"/>
</dbReference>
<evidence type="ECO:0000259" key="14">
    <source>
        <dbReference type="PROSITE" id="PS50975"/>
    </source>
</evidence>
<dbReference type="GeneID" id="61131390"/>
<dbReference type="PANTHER" id="PTHR43472:SF1">
    <property type="entry name" value="PHOSPHORIBOSYLAMINE--GLYCINE LIGASE, CHLOROPLASTIC"/>
    <property type="match status" value="1"/>
</dbReference>
<dbReference type="SUPFAM" id="SSF56059">
    <property type="entry name" value="Glutathione synthetase ATP-binding domain-like"/>
    <property type="match status" value="1"/>
</dbReference>
<dbReference type="GO" id="GO:0009113">
    <property type="term" value="P:purine nucleobase biosynthetic process"/>
    <property type="evidence" value="ECO:0007669"/>
    <property type="project" value="InterPro"/>
</dbReference>
<dbReference type="HAMAP" id="MF_00138">
    <property type="entry name" value="GARS"/>
    <property type="match status" value="1"/>
</dbReference>
<keyword evidence="8 13" id="KW-0067">ATP-binding</keyword>
<keyword evidence="16" id="KW-1185">Reference proteome</keyword>
<dbReference type="PROSITE" id="PS00184">
    <property type="entry name" value="GARS"/>
    <property type="match status" value="1"/>
</dbReference>
<dbReference type="Proteomes" id="UP000006820">
    <property type="component" value="Chromosome"/>
</dbReference>
<organism evidence="15 16">
    <name type="scientific">Nocardia farcinica (strain IFM 10152)</name>
    <dbReference type="NCBI Taxonomy" id="247156"/>
    <lineage>
        <taxon>Bacteria</taxon>
        <taxon>Bacillati</taxon>
        <taxon>Actinomycetota</taxon>
        <taxon>Actinomycetes</taxon>
        <taxon>Mycobacteriales</taxon>
        <taxon>Nocardiaceae</taxon>
        <taxon>Nocardia</taxon>
    </lineage>
</organism>
<dbReference type="InterPro" id="IPR013815">
    <property type="entry name" value="ATP_grasp_subdomain_1"/>
</dbReference>
<reference evidence="15 16" key="1">
    <citation type="journal article" date="2004" name="Proc. Natl. Acad. Sci. U.S.A.">
        <title>The complete genomic sequence of Nocardia farcinica IFM 10152.</title>
        <authorList>
            <person name="Ishikawa J."/>
            <person name="Yamashita A."/>
            <person name="Mikami Y."/>
            <person name="Hoshino Y."/>
            <person name="Kurita H."/>
            <person name="Hotta K."/>
            <person name="Shiba T."/>
            <person name="Hattori M."/>
        </authorList>
    </citation>
    <scope>NUCLEOTIDE SEQUENCE [LARGE SCALE GENOMIC DNA]</scope>
    <source>
        <strain evidence="15 16">IFM 10152</strain>
    </source>
</reference>
<dbReference type="SUPFAM" id="SSF51246">
    <property type="entry name" value="Rudiment single hybrid motif"/>
    <property type="match status" value="1"/>
</dbReference>
<dbReference type="GO" id="GO:0005524">
    <property type="term" value="F:ATP binding"/>
    <property type="evidence" value="ECO:0007669"/>
    <property type="project" value="UniProtKB-UniRule"/>
</dbReference>
<evidence type="ECO:0000256" key="7">
    <source>
        <dbReference type="ARBA" id="ARBA00022755"/>
    </source>
</evidence>
<dbReference type="eggNOG" id="COG0151">
    <property type="taxonomic scope" value="Bacteria"/>
</dbReference>
<evidence type="ECO:0000256" key="4">
    <source>
        <dbReference type="ARBA" id="ARBA00013255"/>
    </source>
</evidence>
<dbReference type="Pfam" id="PF02843">
    <property type="entry name" value="GARS_C"/>
    <property type="match status" value="1"/>
</dbReference>
<evidence type="ECO:0000256" key="13">
    <source>
        <dbReference type="PROSITE-ProRule" id="PRU00409"/>
    </source>
</evidence>
<comment type="cofactor">
    <cofactor evidence="1">
        <name>Mn(2+)</name>
        <dbReference type="ChEBI" id="CHEBI:29035"/>
    </cofactor>
</comment>
<dbReference type="Pfam" id="PF01071">
    <property type="entry name" value="GARS_A"/>
    <property type="match status" value="1"/>
</dbReference>
<evidence type="ECO:0000256" key="5">
    <source>
        <dbReference type="ARBA" id="ARBA00022598"/>
    </source>
</evidence>
<dbReference type="Gene3D" id="3.30.470.20">
    <property type="entry name" value="ATP-grasp fold, B domain"/>
    <property type="match status" value="1"/>
</dbReference>
<dbReference type="EC" id="6.3.4.13" evidence="4 12"/>
<evidence type="ECO:0000256" key="2">
    <source>
        <dbReference type="ARBA" id="ARBA00001946"/>
    </source>
</evidence>
<dbReference type="SUPFAM" id="SSF52440">
    <property type="entry name" value="PreATP-grasp domain"/>
    <property type="match status" value="1"/>
</dbReference>
<feature type="domain" description="ATP-grasp" evidence="14">
    <location>
        <begin position="107"/>
        <end position="307"/>
    </location>
</feature>
<sequence>MRVLVIGSGAREHALVLALRRDPAVTALIAAPGNAGIAQHAQVRPVDASSADAVVALATDVSADLVVIGPEVPLVLGVADAVRAAGIACFGPSAAAARIEGSKAFAKDVMAAAGVRTAHSEVVDSPAELDAALDRFGPTWVVKDDGLAAGKGVVVTADRSAARDHGAELLEQGHPVLLESFLDGPEVSLFCLVDGETVVPLLPAQDHKRVGDGDTGPNTGGMGAYTPLPWLPAETVSEIVEDVVRPVAAELVRRDCPFSGLLYAGLAIGAAGPAVVEFNCRFGDPETQAVLALLESPLGELLHATATGTLDKVAAPRWRDGAAVTVVLAAENYPGRPRLGDVISGAGESSGDDTATVLHAGTATREDGALVSSGGRVLNVVGVGADLAEARAKAYQRMSGIKLPGGHFRTDIGLAAVESRISV</sequence>
<evidence type="ECO:0000256" key="1">
    <source>
        <dbReference type="ARBA" id="ARBA00001936"/>
    </source>
</evidence>
<proteinExistence type="inferred from homology"/>
<evidence type="ECO:0000256" key="10">
    <source>
        <dbReference type="ARBA" id="ARBA00042242"/>
    </source>
</evidence>
<name>Q5Z2E1_NOCFA</name>
<dbReference type="UniPathway" id="UPA00074">
    <property type="reaction ID" value="UER00125"/>
</dbReference>